<evidence type="ECO:0000313" key="3">
    <source>
        <dbReference type="Proteomes" id="UP000223913"/>
    </source>
</evidence>
<dbReference type="Proteomes" id="UP000223913">
    <property type="component" value="Unassembled WGS sequence"/>
</dbReference>
<proteinExistence type="predicted"/>
<dbReference type="RefSeq" id="WP_099149723.1">
    <property type="nucleotide sequence ID" value="NZ_PDUD01000014.1"/>
</dbReference>
<feature type="signal peptide" evidence="1">
    <location>
        <begin position="1"/>
        <end position="19"/>
    </location>
</feature>
<evidence type="ECO:0000256" key="1">
    <source>
        <dbReference type="SAM" id="SignalP"/>
    </source>
</evidence>
<evidence type="ECO:0008006" key="4">
    <source>
        <dbReference type="Google" id="ProtNLM"/>
    </source>
</evidence>
<dbReference type="OrthoDB" id="978914at2"/>
<keyword evidence="3" id="KW-1185">Reference proteome</keyword>
<dbReference type="NCBIfam" id="TIGR03519">
    <property type="entry name" value="T9SS_PorP_fam"/>
    <property type="match status" value="1"/>
</dbReference>
<reference evidence="2 3" key="1">
    <citation type="submission" date="2017-10" db="EMBL/GenBank/DDBJ databases">
        <title>The draft genome sequence of Lewinella nigricans NBRC 102662.</title>
        <authorList>
            <person name="Wang K."/>
        </authorList>
    </citation>
    <scope>NUCLEOTIDE SEQUENCE [LARGE SCALE GENOMIC DNA]</scope>
    <source>
        <strain evidence="2 3">NBRC 102662</strain>
    </source>
</reference>
<name>A0A2D0NFD4_FLAN2</name>
<dbReference type="EMBL" id="PDUD01000014">
    <property type="protein sequence ID" value="PHN06879.1"/>
    <property type="molecule type" value="Genomic_DNA"/>
</dbReference>
<dbReference type="AlphaFoldDB" id="A0A2D0NFD4"/>
<feature type="chain" id="PRO_5012429186" description="Type IX secretion system membrane protein PorP/SprF" evidence="1">
    <location>
        <begin position="20"/>
        <end position="307"/>
    </location>
</feature>
<protein>
    <recommendedName>
        <fullName evidence="4">Type IX secretion system membrane protein PorP/SprF</fullName>
    </recommendedName>
</protein>
<dbReference type="InterPro" id="IPR019861">
    <property type="entry name" value="PorP/SprF_Bacteroidetes"/>
</dbReference>
<comment type="caution">
    <text evidence="2">The sequence shown here is derived from an EMBL/GenBank/DDBJ whole genome shotgun (WGS) entry which is preliminary data.</text>
</comment>
<gene>
    <name evidence="2" type="ORF">CRP01_09150</name>
</gene>
<evidence type="ECO:0000313" key="2">
    <source>
        <dbReference type="EMBL" id="PHN06879.1"/>
    </source>
</evidence>
<accession>A0A2D0NFD4</accession>
<organism evidence="2 3">
    <name type="scientific">Flavilitoribacter nigricans (strain ATCC 23147 / DSM 23189 / NBRC 102662 / NCIMB 1420 / SS-2)</name>
    <name type="common">Lewinella nigricans</name>
    <dbReference type="NCBI Taxonomy" id="1122177"/>
    <lineage>
        <taxon>Bacteria</taxon>
        <taxon>Pseudomonadati</taxon>
        <taxon>Bacteroidota</taxon>
        <taxon>Saprospiria</taxon>
        <taxon>Saprospirales</taxon>
        <taxon>Lewinellaceae</taxon>
        <taxon>Flavilitoribacter</taxon>
    </lineage>
</organism>
<sequence length="307" mass="34084">MKNLFVLIICLLSFWSLSAQEEAINQHYLINPVMLNPAAAGFAELHQLQVNARVTWTGFSNAPKTYSLLYNGPIGNAFGVGLNVQSDQAADLINNRVQLNFGFRFNLQDNWKVATGFAAELRQARLTSEAVAAATVQGGDRTIGDYANGRGTIDATLGLYTSYESRGGVTFAGLTFNNLVRNRLDGIVTPDENPSVFQYYTFVLGHEFELYDLNAKLEPSLAIRQIRNTTETVMMDFNLKARFLEDQLIAGLSYRTLGIMGILLGTKLEGLDLYYSYDVSFQDSQQYHSGAHEVTIGITFGNTDNRR</sequence>
<keyword evidence="1" id="KW-0732">Signal</keyword>
<dbReference type="Pfam" id="PF11751">
    <property type="entry name" value="PorP_SprF"/>
    <property type="match status" value="1"/>
</dbReference>